<keyword evidence="13" id="KW-0472">Membrane</keyword>
<evidence type="ECO:0000256" key="3">
    <source>
        <dbReference type="ARBA" id="ARBA00022448"/>
    </source>
</evidence>
<sequence>MAKSSKNGKMAVKKAWMVQLKPEDPFMKDARDTDVIIPIIGITGVGKSTFINTLLGEGVASVGHDLRSHTDQIQHLVYAHPHSPNRRVIIIDTPGFDHTTVNDGEVLRRIAVWLAQSYNANMKLAGIVYLHEISQGTMPPVQKNLDMFKKLCGPGAIKNVVLATTKWSDVPREIAERREKQLKEQYWKDMLDRGSRLHRFELTQGSAQAIVEQILAWEPLDAVQIQQEMVDLDKVLAETEAGRSLRFTLRELLEQQQKATERLERHEDVPELHRRVIETDHKIRAIFGQIREMNIPLPKKFMRWVRS</sequence>
<dbReference type="Gene3D" id="3.40.50.300">
    <property type="entry name" value="P-loop containing nucleotide triphosphate hydrolases"/>
    <property type="match status" value="1"/>
</dbReference>
<dbReference type="EMBL" id="BRPK01000007">
    <property type="protein sequence ID" value="GLB39686.1"/>
    <property type="molecule type" value="Genomic_DNA"/>
</dbReference>
<dbReference type="GO" id="GO:0005525">
    <property type="term" value="F:GTP binding"/>
    <property type="evidence" value="ECO:0007669"/>
    <property type="project" value="InterPro"/>
</dbReference>
<dbReference type="InterPro" id="IPR027417">
    <property type="entry name" value="P-loop_NTPase"/>
</dbReference>
<reference evidence="16" key="1">
    <citation type="submission" date="2022-07" db="EMBL/GenBank/DDBJ databases">
        <title>The genome of Lyophyllum shimeji provides insight into the initial evolution of ectomycorrhizal fungal genome.</title>
        <authorList>
            <person name="Kobayashi Y."/>
            <person name="Shibata T."/>
            <person name="Hirakawa H."/>
            <person name="Shigenobu S."/>
            <person name="Nishiyama T."/>
            <person name="Yamada A."/>
            <person name="Hasebe M."/>
            <person name="Kawaguchi M."/>
        </authorList>
    </citation>
    <scope>NUCLEOTIDE SEQUENCE</scope>
    <source>
        <strain evidence="16">AT787</strain>
    </source>
</reference>
<keyword evidence="11" id="KW-0653">Protein transport</keyword>
<evidence type="ECO:0000256" key="13">
    <source>
        <dbReference type="ARBA" id="ARBA00023136"/>
    </source>
</evidence>
<evidence type="ECO:0000256" key="7">
    <source>
        <dbReference type="ARBA" id="ARBA00022723"/>
    </source>
</evidence>
<dbReference type="SUPFAM" id="SSF52540">
    <property type="entry name" value="P-loop containing nucleoside triphosphate hydrolases"/>
    <property type="match status" value="1"/>
</dbReference>
<evidence type="ECO:0000256" key="4">
    <source>
        <dbReference type="ARBA" id="ARBA00022528"/>
    </source>
</evidence>
<feature type="domain" description="G" evidence="15">
    <location>
        <begin position="39"/>
        <end position="132"/>
    </location>
</feature>
<gene>
    <name evidence="16" type="ORF">LshimejAT787_0701960</name>
</gene>
<evidence type="ECO:0000313" key="17">
    <source>
        <dbReference type="Proteomes" id="UP001063166"/>
    </source>
</evidence>
<name>A0A9P3UQX6_LYOSH</name>
<comment type="cofactor">
    <cofactor evidence="1">
        <name>Mg(2+)</name>
        <dbReference type="ChEBI" id="CHEBI:18420"/>
    </cofactor>
</comment>
<keyword evidence="17" id="KW-1185">Reference proteome</keyword>
<evidence type="ECO:0000256" key="11">
    <source>
        <dbReference type="ARBA" id="ARBA00022927"/>
    </source>
</evidence>
<evidence type="ECO:0000256" key="1">
    <source>
        <dbReference type="ARBA" id="ARBA00001946"/>
    </source>
</evidence>
<keyword evidence="10" id="KW-0460">Magnesium</keyword>
<evidence type="ECO:0000256" key="12">
    <source>
        <dbReference type="ARBA" id="ARBA00022989"/>
    </source>
</evidence>
<evidence type="ECO:0000256" key="5">
    <source>
        <dbReference type="ARBA" id="ARBA00022640"/>
    </source>
</evidence>
<evidence type="ECO:0000256" key="9">
    <source>
        <dbReference type="ARBA" id="ARBA00022805"/>
    </source>
</evidence>
<dbReference type="GO" id="GO:0016020">
    <property type="term" value="C:membrane"/>
    <property type="evidence" value="ECO:0007669"/>
    <property type="project" value="UniProtKB-SubCell"/>
</dbReference>
<dbReference type="GO" id="GO:0046872">
    <property type="term" value="F:metal ion binding"/>
    <property type="evidence" value="ECO:0007669"/>
    <property type="project" value="UniProtKB-KW"/>
</dbReference>
<keyword evidence="12" id="KW-1133">Transmembrane helix</keyword>
<keyword evidence="9" id="KW-1002">Plastid outer membrane</keyword>
<evidence type="ECO:0000259" key="15">
    <source>
        <dbReference type="Pfam" id="PF01926"/>
    </source>
</evidence>
<dbReference type="AlphaFoldDB" id="A0A9P3UQX6"/>
<keyword evidence="5" id="KW-0934">Plastid</keyword>
<dbReference type="InterPro" id="IPR006073">
    <property type="entry name" value="GTP-bd"/>
</dbReference>
<dbReference type="Proteomes" id="UP001063166">
    <property type="component" value="Unassembled WGS sequence"/>
</dbReference>
<keyword evidence="4" id="KW-0150">Chloroplast</keyword>
<evidence type="ECO:0000256" key="14">
    <source>
        <dbReference type="ARBA" id="ARBA00024013"/>
    </source>
</evidence>
<dbReference type="PANTHER" id="PTHR10903:SF135">
    <property type="entry name" value="TRANSLOCASE OF CHLOROPLAST 120, CHLOROPLASTIC-RELATED"/>
    <property type="match status" value="1"/>
</dbReference>
<dbReference type="Pfam" id="PF01926">
    <property type="entry name" value="MMR_HSR1"/>
    <property type="match status" value="1"/>
</dbReference>
<dbReference type="OrthoDB" id="3941538at2759"/>
<accession>A0A9P3UQX6</accession>
<evidence type="ECO:0000256" key="10">
    <source>
        <dbReference type="ARBA" id="ARBA00022842"/>
    </source>
</evidence>
<keyword evidence="7" id="KW-0479">Metal-binding</keyword>
<dbReference type="GO" id="GO:0016787">
    <property type="term" value="F:hydrolase activity"/>
    <property type="evidence" value="ECO:0007669"/>
    <property type="project" value="UniProtKB-KW"/>
</dbReference>
<proteinExistence type="predicted"/>
<evidence type="ECO:0000256" key="6">
    <source>
        <dbReference type="ARBA" id="ARBA00022692"/>
    </source>
</evidence>
<comment type="subcellular location">
    <subcellularLocation>
        <location evidence="2">Membrane</location>
        <topology evidence="2">Single-pass membrane protein</topology>
    </subcellularLocation>
    <subcellularLocation>
        <location evidence="14">Plastid</location>
        <location evidence="14">Chloroplast outer membrane</location>
    </subcellularLocation>
</comment>
<dbReference type="GO" id="GO:0015031">
    <property type="term" value="P:protein transport"/>
    <property type="evidence" value="ECO:0007669"/>
    <property type="project" value="UniProtKB-KW"/>
</dbReference>
<keyword evidence="8" id="KW-0378">Hydrolase</keyword>
<evidence type="ECO:0000256" key="2">
    <source>
        <dbReference type="ARBA" id="ARBA00004167"/>
    </source>
</evidence>
<evidence type="ECO:0000256" key="8">
    <source>
        <dbReference type="ARBA" id="ARBA00022801"/>
    </source>
</evidence>
<dbReference type="InterPro" id="IPR045058">
    <property type="entry name" value="GIMA/IAN/Toc"/>
</dbReference>
<protein>
    <submittedName>
        <fullName evidence="16">50S ribosome-binding GTPase</fullName>
    </submittedName>
</protein>
<evidence type="ECO:0000313" key="16">
    <source>
        <dbReference type="EMBL" id="GLB39686.1"/>
    </source>
</evidence>
<dbReference type="PANTHER" id="PTHR10903">
    <property type="entry name" value="GTPASE, IMAP FAMILY MEMBER-RELATED"/>
    <property type="match status" value="1"/>
</dbReference>
<keyword evidence="3" id="KW-0813">Transport</keyword>
<organism evidence="16 17">
    <name type="scientific">Lyophyllum shimeji</name>
    <name type="common">Hon-shimeji</name>
    <name type="synonym">Tricholoma shimeji</name>
    <dbReference type="NCBI Taxonomy" id="47721"/>
    <lineage>
        <taxon>Eukaryota</taxon>
        <taxon>Fungi</taxon>
        <taxon>Dikarya</taxon>
        <taxon>Basidiomycota</taxon>
        <taxon>Agaricomycotina</taxon>
        <taxon>Agaricomycetes</taxon>
        <taxon>Agaricomycetidae</taxon>
        <taxon>Agaricales</taxon>
        <taxon>Tricholomatineae</taxon>
        <taxon>Lyophyllaceae</taxon>
        <taxon>Lyophyllum</taxon>
    </lineage>
</organism>
<keyword evidence="6" id="KW-0812">Transmembrane</keyword>
<comment type="caution">
    <text evidence="16">The sequence shown here is derived from an EMBL/GenBank/DDBJ whole genome shotgun (WGS) entry which is preliminary data.</text>
</comment>